<proteinExistence type="predicted"/>
<dbReference type="AlphaFoldDB" id="A0A5C5ZK29"/>
<protein>
    <recommendedName>
        <fullName evidence="2">Ice-binding protein C-terminal domain-containing protein</fullName>
    </recommendedName>
</protein>
<dbReference type="InterPro" id="IPR036439">
    <property type="entry name" value="Dockerin_dom_sf"/>
</dbReference>
<evidence type="ECO:0000259" key="2">
    <source>
        <dbReference type="Pfam" id="PF07589"/>
    </source>
</evidence>
<dbReference type="EMBL" id="SJPQ01000003">
    <property type="protein sequence ID" value="TWT87478.1"/>
    <property type="molecule type" value="Genomic_DNA"/>
</dbReference>
<accession>A0A5C5ZK29</accession>
<dbReference type="Proteomes" id="UP000315440">
    <property type="component" value="Unassembled WGS sequence"/>
</dbReference>
<keyword evidence="4" id="KW-1185">Reference proteome</keyword>
<keyword evidence="1" id="KW-0732">Signal</keyword>
<dbReference type="RefSeq" id="WP_146401650.1">
    <property type="nucleotide sequence ID" value="NZ_SJPQ01000003.1"/>
</dbReference>
<evidence type="ECO:0000256" key="1">
    <source>
        <dbReference type="SAM" id="SignalP"/>
    </source>
</evidence>
<dbReference type="GO" id="GO:0000272">
    <property type="term" value="P:polysaccharide catabolic process"/>
    <property type="evidence" value="ECO:0007669"/>
    <property type="project" value="InterPro"/>
</dbReference>
<evidence type="ECO:0000313" key="4">
    <source>
        <dbReference type="Proteomes" id="UP000315440"/>
    </source>
</evidence>
<reference evidence="3 4" key="1">
    <citation type="submission" date="2019-02" db="EMBL/GenBank/DDBJ databases">
        <title>Deep-cultivation of Planctomycetes and their phenomic and genomic characterization uncovers novel biology.</title>
        <authorList>
            <person name="Wiegand S."/>
            <person name="Jogler M."/>
            <person name="Boedeker C."/>
            <person name="Pinto D."/>
            <person name="Vollmers J."/>
            <person name="Rivas-Marin E."/>
            <person name="Kohn T."/>
            <person name="Peeters S.H."/>
            <person name="Heuer A."/>
            <person name="Rast P."/>
            <person name="Oberbeckmann S."/>
            <person name="Bunk B."/>
            <person name="Jeske O."/>
            <person name="Meyerdierks A."/>
            <person name="Storesund J.E."/>
            <person name="Kallscheuer N."/>
            <person name="Luecker S."/>
            <person name="Lage O.M."/>
            <person name="Pohl T."/>
            <person name="Merkel B.J."/>
            <person name="Hornburger P."/>
            <person name="Mueller R.-W."/>
            <person name="Bruemmer F."/>
            <person name="Labrenz M."/>
            <person name="Spormann A.M."/>
            <person name="Op Den Camp H."/>
            <person name="Overmann J."/>
            <person name="Amann R."/>
            <person name="Jetten M.S.M."/>
            <person name="Mascher T."/>
            <person name="Medema M.H."/>
            <person name="Devos D.P."/>
            <person name="Kaster A.-K."/>
            <person name="Ovreas L."/>
            <person name="Rohde M."/>
            <person name="Galperin M.Y."/>
            <person name="Jogler C."/>
        </authorList>
    </citation>
    <scope>NUCLEOTIDE SEQUENCE [LARGE SCALE GENOMIC DNA]</scope>
    <source>
        <strain evidence="3 4">Mal64</strain>
    </source>
</reference>
<feature type="domain" description="Ice-binding protein C-terminal" evidence="2">
    <location>
        <begin position="224"/>
        <end position="246"/>
    </location>
</feature>
<name>A0A5C5ZK29_9BACT</name>
<organism evidence="3 4">
    <name type="scientific">Pseudobythopirellula maris</name>
    <dbReference type="NCBI Taxonomy" id="2527991"/>
    <lineage>
        <taxon>Bacteria</taxon>
        <taxon>Pseudomonadati</taxon>
        <taxon>Planctomycetota</taxon>
        <taxon>Planctomycetia</taxon>
        <taxon>Pirellulales</taxon>
        <taxon>Lacipirellulaceae</taxon>
        <taxon>Pseudobythopirellula</taxon>
    </lineage>
</organism>
<gene>
    <name evidence="3" type="ORF">Mal64_30170</name>
</gene>
<evidence type="ECO:0000313" key="3">
    <source>
        <dbReference type="EMBL" id="TWT87478.1"/>
    </source>
</evidence>
<feature type="chain" id="PRO_5022948806" description="Ice-binding protein C-terminal domain-containing protein" evidence="1">
    <location>
        <begin position="23"/>
        <end position="247"/>
    </location>
</feature>
<dbReference type="OrthoDB" id="287379at2"/>
<dbReference type="Gene3D" id="1.10.1330.10">
    <property type="entry name" value="Dockerin domain"/>
    <property type="match status" value="1"/>
</dbReference>
<dbReference type="Pfam" id="PF07589">
    <property type="entry name" value="PEP-CTERM"/>
    <property type="match status" value="1"/>
</dbReference>
<sequence length="247" mass="24985" precursor="true">MSWKNITSVAAMVALLASPAFADPTFNWVDNGTSAILQIVPDTTGSLEIEVSVVADAGVGISAVNPLNTSIFEYDDNPGVNTLEGNITTLGLQTYLAGELGGEDSAFASIGSNPLAGTSAIDFLEFVFDGSAGGLTASGIIAQGGTNFNDEAVFEVATNVPGDTNGDGAVGPDDLNAVSLNWDPSGSNGPYTLAQGDLNGDGAVGPDDLNEVSLNWNPSGSAVAVPEPTSLLMVALAVIGFVTTRRS</sequence>
<dbReference type="InterPro" id="IPR018247">
    <property type="entry name" value="EF_Hand_1_Ca_BS"/>
</dbReference>
<dbReference type="PROSITE" id="PS00018">
    <property type="entry name" value="EF_HAND_1"/>
    <property type="match status" value="1"/>
</dbReference>
<dbReference type="InterPro" id="IPR013424">
    <property type="entry name" value="Ice-binding_C"/>
</dbReference>
<comment type="caution">
    <text evidence="3">The sequence shown here is derived from an EMBL/GenBank/DDBJ whole genome shotgun (WGS) entry which is preliminary data.</text>
</comment>
<feature type="signal peptide" evidence="1">
    <location>
        <begin position="1"/>
        <end position="22"/>
    </location>
</feature>
<dbReference type="NCBIfam" id="TIGR02595">
    <property type="entry name" value="PEP_CTERM"/>
    <property type="match status" value="1"/>
</dbReference>